<protein>
    <submittedName>
        <fullName evidence="1">Uncharacterized protein</fullName>
    </submittedName>
</protein>
<accession>A0AAV3A804</accession>
<dbReference type="AlphaFoldDB" id="A0AAV3A804"/>
<comment type="caution">
    <text evidence="1">The sequence shown here is derived from an EMBL/GenBank/DDBJ whole genome shotgun (WGS) entry which is preliminary data.</text>
</comment>
<dbReference type="EMBL" id="DYDO01000009">
    <property type="protein sequence ID" value="DBA18068.1"/>
    <property type="molecule type" value="Genomic_DNA"/>
</dbReference>
<name>A0AAV3A804_PYXAD</name>
<reference evidence="1" key="1">
    <citation type="thesis" date="2020" institute="ProQuest LLC" country="789 East Eisenhower Parkway, Ann Arbor, MI, USA">
        <title>Comparative Genomics and Chromosome Evolution.</title>
        <authorList>
            <person name="Mudd A.B."/>
        </authorList>
    </citation>
    <scope>NUCLEOTIDE SEQUENCE</scope>
    <source>
        <strain evidence="1">1538</strain>
        <tissue evidence="1">Blood</tissue>
    </source>
</reference>
<keyword evidence="2" id="KW-1185">Reference proteome</keyword>
<proteinExistence type="predicted"/>
<gene>
    <name evidence="1" type="ORF">GDO54_016359</name>
</gene>
<evidence type="ECO:0000313" key="2">
    <source>
        <dbReference type="Proteomes" id="UP001181693"/>
    </source>
</evidence>
<organism evidence="1 2">
    <name type="scientific">Pyxicephalus adspersus</name>
    <name type="common">African bullfrog</name>
    <dbReference type="NCBI Taxonomy" id="30357"/>
    <lineage>
        <taxon>Eukaryota</taxon>
        <taxon>Metazoa</taxon>
        <taxon>Chordata</taxon>
        <taxon>Craniata</taxon>
        <taxon>Vertebrata</taxon>
        <taxon>Euteleostomi</taxon>
        <taxon>Amphibia</taxon>
        <taxon>Batrachia</taxon>
        <taxon>Anura</taxon>
        <taxon>Neobatrachia</taxon>
        <taxon>Ranoidea</taxon>
        <taxon>Pyxicephalidae</taxon>
        <taxon>Pyxicephalinae</taxon>
        <taxon>Pyxicephalus</taxon>
    </lineage>
</organism>
<dbReference type="Proteomes" id="UP001181693">
    <property type="component" value="Unassembled WGS sequence"/>
</dbReference>
<evidence type="ECO:0000313" key="1">
    <source>
        <dbReference type="EMBL" id="DBA18068.1"/>
    </source>
</evidence>
<sequence length="92" mass="10756">MNASPFHRARKKHATKIYISKYGQKNPIIFLKMYLLFCGLGEGKKKVGSNVCLKEYDNSVEVSPACFHLWAHLDSGELYRYRIFIVFFLHLQ</sequence>